<protein>
    <submittedName>
        <fullName evidence="9">Uncharacterized protein LOC108267283 isoform X1</fullName>
    </submittedName>
</protein>
<proteinExistence type="predicted"/>
<dbReference type="PROSITE" id="PS50835">
    <property type="entry name" value="IG_LIKE"/>
    <property type="match status" value="1"/>
</dbReference>
<evidence type="ECO:0000256" key="6">
    <source>
        <dbReference type="SAM" id="SignalP"/>
    </source>
</evidence>
<dbReference type="RefSeq" id="XP_047012879.1">
    <property type="nucleotide sequence ID" value="XM_047156923.2"/>
</dbReference>
<keyword evidence="4" id="KW-0325">Glycoprotein</keyword>
<comment type="subcellular location">
    <subcellularLocation>
        <location evidence="1">Membrane</location>
    </subcellularLocation>
</comment>
<name>A0A979EYW0_ICTPU</name>
<dbReference type="InterPro" id="IPR036179">
    <property type="entry name" value="Ig-like_dom_sf"/>
</dbReference>
<dbReference type="GO" id="GO:0005911">
    <property type="term" value="C:cell-cell junction"/>
    <property type="evidence" value="ECO:0007669"/>
    <property type="project" value="TreeGrafter"/>
</dbReference>
<feature type="signal peptide" evidence="6">
    <location>
        <begin position="1"/>
        <end position="22"/>
    </location>
</feature>
<dbReference type="GeneID" id="108267283"/>
<dbReference type="InterPro" id="IPR015631">
    <property type="entry name" value="CD2/SLAM_rcpt"/>
</dbReference>
<dbReference type="Gene3D" id="2.60.40.10">
    <property type="entry name" value="Immunoglobulins"/>
    <property type="match status" value="1"/>
</dbReference>
<evidence type="ECO:0000256" key="4">
    <source>
        <dbReference type="ARBA" id="ARBA00023180"/>
    </source>
</evidence>
<evidence type="ECO:0000256" key="3">
    <source>
        <dbReference type="ARBA" id="ARBA00023136"/>
    </source>
</evidence>
<dbReference type="SUPFAM" id="SSF48726">
    <property type="entry name" value="Immunoglobulin"/>
    <property type="match status" value="1"/>
</dbReference>
<evidence type="ECO:0000256" key="2">
    <source>
        <dbReference type="ARBA" id="ARBA00022729"/>
    </source>
</evidence>
<dbReference type="InterPro" id="IPR013783">
    <property type="entry name" value="Ig-like_fold"/>
</dbReference>
<dbReference type="AlphaFoldDB" id="A0A979EYW0"/>
<evidence type="ECO:0000259" key="7">
    <source>
        <dbReference type="PROSITE" id="PS50835"/>
    </source>
</evidence>
<gene>
    <name evidence="9" type="primary">LOC108267283</name>
</gene>
<sequence>MLQIVTIQLICMVVCFHQAVRGEDKRSVIGYVNESVVLSSYVDPSWTLKNIQWTIFKNDTLIATFENNVKRVDRWPQFNGRLELNTTSGHLTINNLTANDSMEYSTHLEGQGTKEPKINKVQLFVREQFPKPNITLLHSFLDAGKCVISLKCSSLSSNISLMWTSEERLWSDSANVTKESVTWTSSLNREAKFFCIATDGNRNMLNQLSVKCPEPKTCTAYICWVSLIIILILFIIIIIAILHYIKSVQKKCKLETERTNANEELDLDLNTPSARASHC</sequence>
<evidence type="ECO:0000256" key="1">
    <source>
        <dbReference type="ARBA" id="ARBA00004370"/>
    </source>
</evidence>
<evidence type="ECO:0000313" key="8">
    <source>
        <dbReference type="Proteomes" id="UP000221080"/>
    </source>
</evidence>
<reference evidence="9" key="2">
    <citation type="submission" date="2025-08" db="UniProtKB">
        <authorList>
            <consortium name="RefSeq"/>
        </authorList>
    </citation>
    <scope>IDENTIFICATION</scope>
    <source>
        <tissue evidence="9">Blood</tissue>
    </source>
</reference>
<feature type="transmembrane region" description="Helical" evidence="5">
    <location>
        <begin position="219"/>
        <end position="245"/>
    </location>
</feature>
<accession>A0A979EYW0</accession>
<dbReference type="OrthoDB" id="8958824at2759"/>
<keyword evidence="5" id="KW-1133">Transmembrane helix</keyword>
<keyword evidence="2 6" id="KW-0732">Signal</keyword>
<organism evidence="8 9">
    <name type="scientific">Ictalurus punctatus</name>
    <name type="common">Channel catfish</name>
    <name type="synonym">Silurus punctatus</name>
    <dbReference type="NCBI Taxonomy" id="7998"/>
    <lineage>
        <taxon>Eukaryota</taxon>
        <taxon>Metazoa</taxon>
        <taxon>Chordata</taxon>
        <taxon>Craniata</taxon>
        <taxon>Vertebrata</taxon>
        <taxon>Euteleostomi</taxon>
        <taxon>Actinopterygii</taxon>
        <taxon>Neopterygii</taxon>
        <taxon>Teleostei</taxon>
        <taxon>Ostariophysi</taxon>
        <taxon>Siluriformes</taxon>
        <taxon>Ictaluridae</taxon>
        <taxon>Ictalurus</taxon>
    </lineage>
</organism>
<dbReference type="GO" id="GO:0016020">
    <property type="term" value="C:membrane"/>
    <property type="evidence" value="ECO:0007669"/>
    <property type="project" value="UniProtKB-SubCell"/>
</dbReference>
<evidence type="ECO:0000256" key="5">
    <source>
        <dbReference type="SAM" id="Phobius"/>
    </source>
</evidence>
<feature type="domain" description="Ig-like" evidence="7">
    <location>
        <begin position="132"/>
        <end position="211"/>
    </location>
</feature>
<evidence type="ECO:0000313" key="9">
    <source>
        <dbReference type="RefSeq" id="XP_047012879.1"/>
    </source>
</evidence>
<dbReference type="Proteomes" id="UP000221080">
    <property type="component" value="Chromosome 7"/>
</dbReference>
<dbReference type="InterPro" id="IPR007110">
    <property type="entry name" value="Ig-like_dom"/>
</dbReference>
<keyword evidence="8" id="KW-1185">Reference proteome</keyword>
<keyword evidence="5" id="KW-0812">Transmembrane</keyword>
<feature type="chain" id="PRO_5037332119" evidence="6">
    <location>
        <begin position="23"/>
        <end position="279"/>
    </location>
</feature>
<dbReference type="PANTHER" id="PTHR12080:SF59">
    <property type="entry name" value="HEPATIC AND GLIAL CELL ADHESION MOLECULE"/>
    <property type="match status" value="1"/>
</dbReference>
<keyword evidence="3 5" id="KW-0472">Membrane</keyword>
<reference evidence="8" key="1">
    <citation type="journal article" date="2016" name="Nat. Commun.">
        <title>The channel catfish genome sequence provides insights into the evolution of scale formation in teleosts.</title>
        <authorList>
            <person name="Liu Z."/>
            <person name="Liu S."/>
            <person name="Yao J."/>
            <person name="Bao L."/>
            <person name="Zhang J."/>
            <person name="Li Y."/>
            <person name="Jiang C."/>
            <person name="Sun L."/>
            <person name="Wang R."/>
            <person name="Zhang Y."/>
            <person name="Zhou T."/>
            <person name="Zeng Q."/>
            <person name="Fu Q."/>
            <person name="Gao S."/>
            <person name="Li N."/>
            <person name="Koren S."/>
            <person name="Jiang Y."/>
            <person name="Zimin A."/>
            <person name="Xu P."/>
            <person name="Phillippy A.M."/>
            <person name="Geng X."/>
            <person name="Song L."/>
            <person name="Sun F."/>
            <person name="Li C."/>
            <person name="Wang X."/>
            <person name="Chen A."/>
            <person name="Jin Y."/>
            <person name="Yuan Z."/>
            <person name="Yang Y."/>
            <person name="Tan S."/>
            <person name="Peatman E."/>
            <person name="Lu J."/>
            <person name="Qin Z."/>
            <person name="Dunham R."/>
            <person name="Li Z."/>
            <person name="Sonstegard T."/>
            <person name="Feng J."/>
            <person name="Danzmann R.G."/>
            <person name="Schroeder S."/>
            <person name="Scheffler B."/>
            <person name="Duke M.V."/>
            <person name="Ballard L."/>
            <person name="Kucuktas H."/>
            <person name="Kaltenboeck L."/>
            <person name="Liu H."/>
            <person name="Armbruster J."/>
            <person name="Xie Y."/>
            <person name="Kirby M.L."/>
            <person name="Tian Y."/>
            <person name="Flanagan M.E."/>
            <person name="Mu W."/>
            <person name="Waldbieser G.C."/>
        </authorList>
    </citation>
    <scope>NUCLEOTIDE SEQUENCE [LARGE SCALE GENOMIC DNA]</scope>
    <source>
        <strain evidence="8">SDA103</strain>
    </source>
</reference>
<dbReference type="PANTHER" id="PTHR12080">
    <property type="entry name" value="SIGNALING LYMPHOCYTIC ACTIVATION MOLECULE"/>
    <property type="match status" value="1"/>
</dbReference>